<evidence type="ECO:0000313" key="2">
    <source>
        <dbReference type="EnsemblPlants" id="ORUFI06G13070.1"/>
    </source>
</evidence>
<reference evidence="3" key="1">
    <citation type="submission" date="2013-06" db="EMBL/GenBank/DDBJ databases">
        <authorList>
            <person name="Zhao Q."/>
        </authorList>
    </citation>
    <scope>NUCLEOTIDE SEQUENCE</scope>
    <source>
        <strain evidence="3">cv. W1943</strain>
    </source>
</reference>
<dbReference type="EnsemblPlants" id="ORUFI06G13070.1">
    <property type="protein sequence ID" value="ORUFI06G13070.1"/>
    <property type="gene ID" value="ORUFI06G13070"/>
</dbReference>
<evidence type="ECO:0000256" key="1">
    <source>
        <dbReference type="SAM" id="MobiDB-lite"/>
    </source>
</evidence>
<evidence type="ECO:0000313" key="3">
    <source>
        <dbReference type="Proteomes" id="UP000008022"/>
    </source>
</evidence>
<protein>
    <submittedName>
        <fullName evidence="2">Uncharacterized protein</fullName>
    </submittedName>
</protein>
<keyword evidence="3" id="KW-1185">Reference proteome</keyword>
<dbReference type="Gramene" id="ORUFI06G13070.1">
    <property type="protein sequence ID" value="ORUFI06G13070.1"/>
    <property type="gene ID" value="ORUFI06G13070"/>
</dbReference>
<dbReference type="Proteomes" id="UP000008022">
    <property type="component" value="Unassembled WGS sequence"/>
</dbReference>
<reference evidence="2" key="2">
    <citation type="submission" date="2015-06" db="UniProtKB">
        <authorList>
            <consortium name="EnsemblPlants"/>
        </authorList>
    </citation>
    <scope>IDENTIFICATION</scope>
</reference>
<feature type="compositionally biased region" description="Basic and acidic residues" evidence="1">
    <location>
        <begin position="67"/>
        <end position="85"/>
    </location>
</feature>
<organism evidence="2 3">
    <name type="scientific">Oryza rufipogon</name>
    <name type="common">Brownbeard rice</name>
    <name type="synonym">Asian wild rice</name>
    <dbReference type="NCBI Taxonomy" id="4529"/>
    <lineage>
        <taxon>Eukaryota</taxon>
        <taxon>Viridiplantae</taxon>
        <taxon>Streptophyta</taxon>
        <taxon>Embryophyta</taxon>
        <taxon>Tracheophyta</taxon>
        <taxon>Spermatophyta</taxon>
        <taxon>Magnoliopsida</taxon>
        <taxon>Liliopsida</taxon>
        <taxon>Poales</taxon>
        <taxon>Poaceae</taxon>
        <taxon>BOP clade</taxon>
        <taxon>Oryzoideae</taxon>
        <taxon>Oryzeae</taxon>
        <taxon>Oryzinae</taxon>
        <taxon>Oryza</taxon>
    </lineage>
</organism>
<sequence length="85" mass="9578">MERALAAHCSAKKFTLVRLDGYRLRLRKAEEDLRDKEDERRVMADALKKANAESKSLSGENKSLCTDLEKSKKNAAEREGRLAVG</sequence>
<feature type="compositionally biased region" description="Polar residues" evidence="1">
    <location>
        <begin position="53"/>
        <end position="64"/>
    </location>
</feature>
<name>A0A0E0PWY1_ORYRU</name>
<dbReference type="OMA" id="DTIWFPL"/>
<dbReference type="AlphaFoldDB" id="A0A0E0PWY1"/>
<proteinExistence type="predicted"/>
<accession>A0A0E0PWY1</accession>
<feature type="region of interest" description="Disordered" evidence="1">
    <location>
        <begin position="50"/>
        <end position="85"/>
    </location>
</feature>
<dbReference type="HOGENOM" id="CLU_183314_0_0_1"/>